<dbReference type="AlphaFoldDB" id="I4Z363"/>
<reference evidence="3 4" key="1">
    <citation type="submission" date="2012-02" db="EMBL/GenBank/DDBJ databases">
        <title>Improved High-Quality Draft sequence of Microvirga sp. WSM3557.</title>
        <authorList>
            <consortium name="US DOE Joint Genome Institute"/>
            <person name="Lucas S."/>
            <person name="Han J."/>
            <person name="Lapidus A."/>
            <person name="Cheng J.-F."/>
            <person name="Goodwin L."/>
            <person name="Pitluck S."/>
            <person name="Peters L."/>
            <person name="Zhang X."/>
            <person name="Detter J.C."/>
            <person name="Han C."/>
            <person name="Tapia R."/>
            <person name="Land M."/>
            <person name="Hauser L."/>
            <person name="Kyrpides N."/>
            <person name="Ivanova N."/>
            <person name="Pagani I."/>
            <person name="Brau L."/>
            <person name="Yates R."/>
            <person name="O'Hara G."/>
            <person name="Rui T."/>
            <person name="Howieson J."/>
            <person name="Reeve W."/>
            <person name="Woyke T."/>
        </authorList>
    </citation>
    <scope>NUCLEOTIDE SEQUENCE [LARGE SCALE GENOMIC DNA]</scope>
    <source>
        <strain evidence="3 4">WSM3557</strain>
    </source>
</reference>
<proteinExistence type="predicted"/>
<organism evidence="3 4">
    <name type="scientific">Microvirga lotononidis</name>
    <dbReference type="NCBI Taxonomy" id="864069"/>
    <lineage>
        <taxon>Bacteria</taxon>
        <taxon>Pseudomonadati</taxon>
        <taxon>Pseudomonadota</taxon>
        <taxon>Alphaproteobacteria</taxon>
        <taxon>Hyphomicrobiales</taxon>
        <taxon>Methylobacteriaceae</taxon>
        <taxon>Microvirga</taxon>
    </lineage>
</organism>
<evidence type="ECO:0000313" key="4">
    <source>
        <dbReference type="Proteomes" id="UP000003947"/>
    </source>
</evidence>
<name>I4Z363_9HYPH</name>
<dbReference type="InterPro" id="IPR002525">
    <property type="entry name" value="Transp_IS110-like_N"/>
</dbReference>
<dbReference type="GO" id="GO:0006313">
    <property type="term" value="P:DNA transposition"/>
    <property type="evidence" value="ECO:0007669"/>
    <property type="project" value="InterPro"/>
</dbReference>
<dbReference type="OrthoDB" id="5289737at2"/>
<dbReference type="InterPro" id="IPR047650">
    <property type="entry name" value="Transpos_IS110"/>
</dbReference>
<dbReference type="InterPro" id="IPR003346">
    <property type="entry name" value="Transposase_20"/>
</dbReference>
<dbReference type="eggNOG" id="COG3547">
    <property type="taxonomic scope" value="Bacteria"/>
</dbReference>
<sequence length="348" mass="38251">MGSPGSERGAPGNGRPYREKHVFQLHGVNAAEEPILRKKLRRQDLVAFFTKLPPTLIGIEACGGSHHWARLLQGLGHQVRVLPPQFVKPYVKRGKNDAADAEALCEAMSRPTMRFVPVKTAEQQAALMLVGLRDRLIRQRTQLANAIRGYAAEFGLIAAKGLGKIEPLLARIREDDTLPPLARELFAMQAKEYTQLQTRLEEVDDKLMAWHRADACSRRLAQIPGVGPIGASLLVMKTPTPECFRSARHFAAWLGLTPKDHSTAGKVRLGVITRAGDEALRSVLVVGATTVLQQVRRGRGSASPWLVALLKRKPPKLAAVALANKIARIAWKLMVSGEHYGVKEPRLA</sequence>
<protein>
    <submittedName>
        <fullName evidence="3">Transposase</fullName>
    </submittedName>
</protein>
<keyword evidence="4" id="KW-1185">Reference proteome</keyword>
<dbReference type="PANTHER" id="PTHR33055:SF3">
    <property type="entry name" value="PUTATIVE TRANSPOSASE FOR IS117-RELATED"/>
    <property type="match status" value="1"/>
</dbReference>
<dbReference type="PANTHER" id="PTHR33055">
    <property type="entry name" value="TRANSPOSASE FOR INSERTION SEQUENCE ELEMENT IS1111A"/>
    <property type="match status" value="1"/>
</dbReference>
<dbReference type="NCBIfam" id="NF033542">
    <property type="entry name" value="transpos_IS110"/>
    <property type="match status" value="1"/>
</dbReference>
<evidence type="ECO:0000313" key="3">
    <source>
        <dbReference type="EMBL" id="EIM30655.1"/>
    </source>
</evidence>
<dbReference type="EMBL" id="JH660636">
    <property type="protein sequence ID" value="EIM30655.1"/>
    <property type="molecule type" value="Genomic_DNA"/>
</dbReference>
<gene>
    <name evidence="3" type="ORF">MicloDRAFT_00005580</name>
</gene>
<feature type="domain" description="Transposase IS116/IS110/IS902 C-terminal" evidence="2">
    <location>
        <begin position="218"/>
        <end position="294"/>
    </location>
</feature>
<dbReference type="STRING" id="864069.MicloDRAFT_00005580"/>
<dbReference type="HOGENOM" id="CLU_036902_3_1_5"/>
<accession>I4Z363</accession>
<feature type="domain" description="Transposase IS110-like N-terminal" evidence="1">
    <location>
        <begin position="46"/>
        <end position="149"/>
    </location>
</feature>
<dbReference type="Pfam" id="PF02371">
    <property type="entry name" value="Transposase_20"/>
    <property type="match status" value="1"/>
</dbReference>
<dbReference type="RefSeq" id="WP_009489165.1">
    <property type="nucleotide sequence ID" value="NZ_CP141049.1"/>
</dbReference>
<evidence type="ECO:0000259" key="2">
    <source>
        <dbReference type="Pfam" id="PF02371"/>
    </source>
</evidence>
<dbReference type="Pfam" id="PF01548">
    <property type="entry name" value="DEDD_Tnp_IS110"/>
    <property type="match status" value="1"/>
</dbReference>
<dbReference type="PATRIC" id="fig|864069.3.peg.614"/>
<dbReference type="GO" id="GO:0004803">
    <property type="term" value="F:transposase activity"/>
    <property type="evidence" value="ECO:0007669"/>
    <property type="project" value="InterPro"/>
</dbReference>
<dbReference type="Proteomes" id="UP000003947">
    <property type="component" value="Unassembled WGS sequence"/>
</dbReference>
<dbReference type="GO" id="GO:0003677">
    <property type="term" value="F:DNA binding"/>
    <property type="evidence" value="ECO:0007669"/>
    <property type="project" value="InterPro"/>
</dbReference>
<evidence type="ECO:0000259" key="1">
    <source>
        <dbReference type="Pfam" id="PF01548"/>
    </source>
</evidence>